<dbReference type="Proteomes" id="UP001375240">
    <property type="component" value="Unassembled WGS sequence"/>
</dbReference>
<keyword evidence="4 10" id="KW-0812">Transmembrane</keyword>
<dbReference type="EMBL" id="JAVHNQ010000003">
    <property type="protein sequence ID" value="KAK6352809.1"/>
    <property type="molecule type" value="Genomic_DNA"/>
</dbReference>
<keyword evidence="5" id="KW-0677">Repeat</keyword>
<dbReference type="GO" id="GO:0031966">
    <property type="term" value="C:mitochondrial membrane"/>
    <property type="evidence" value="ECO:0007669"/>
    <property type="project" value="UniProtKB-SubCell"/>
</dbReference>
<comment type="similarity">
    <text evidence="2 11">Belongs to the mitochondrial carrier (TC 2.A.29) family.</text>
</comment>
<feature type="repeat" description="Solcar" evidence="10">
    <location>
        <begin position="177"/>
        <end position="271"/>
    </location>
</feature>
<proteinExistence type="inferred from homology"/>
<evidence type="ECO:0000256" key="10">
    <source>
        <dbReference type="PROSITE-ProRule" id="PRU00282"/>
    </source>
</evidence>
<protein>
    <submittedName>
        <fullName evidence="12">Uncharacterized protein</fullName>
    </submittedName>
</protein>
<evidence type="ECO:0000256" key="2">
    <source>
        <dbReference type="ARBA" id="ARBA00006375"/>
    </source>
</evidence>
<dbReference type="PROSITE" id="PS50920">
    <property type="entry name" value="SOLCAR"/>
    <property type="match status" value="3"/>
</dbReference>
<evidence type="ECO:0000256" key="9">
    <source>
        <dbReference type="ARBA" id="ARBA00023136"/>
    </source>
</evidence>
<evidence type="ECO:0000256" key="8">
    <source>
        <dbReference type="ARBA" id="ARBA00023128"/>
    </source>
</evidence>
<feature type="repeat" description="Solcar" evidence="10">
    <location>
        <begin position="88"/>
        <end position="172"/>
    </location>
</feature>
<evidence type="ECO:0000256" key="3">
    <source>
        <dbReference type="ARBA" id="ARBA00022448"/>
    </source>
</evidence>
<evidence type="ECO:0000256" key="5">
    <source>
        <dbReference type="ARBA" id="ARBA00022737"/>
    </source>
</evidence>
<dbReference type="GO" id="GO:0022857">
    <property type="term" value="F:transmembrane transporter activity"/>
    <property type="evidence" value="ECO:0007669"/>
    <property type="project" value="TreeGrafter"/>
</dbReference>
<keyword evidence="13" id="KW-1185">Reference proteome</keyword>
<dbReference type="InterPro" id="IPR023395">
    <property type="entry name" value="MCP_dom_sf"/>
</dbReference>
<dbReference type="InterPro" id="IPR018108">
    <property type="entry name" value="MCP_transmembrane"/>
</dbReference>
<evidence type="ECO:0000256" key="1">
    <source>
        <dbReference type="ARBA" id="ARBA00004225"/>
    </source>
</evidence>
<dbReference type="SUPFAM" id="SSF103506">
    <property type="entry name" value="Mitochondrial carrier"/>
    <property type="match status" value="1"/>
</dbReference>
<dbReference type="AlphaFoldDB" id="A0AAV9V232"/>
<dbReference type="PANTHER" id="PTHR45624">
    <property type="entry name" value="MITOCHONDRIAL BASIC AMINO ACIDS TRANSPORTER-RELATED"/>
    <property type="match status" value="1"/>
</dbReference>
<keyword evidence="6" id="KW-0999">Mitochondrion inner membrane</keyword>
<evidence type="ECO:0000256" key="6">
    <source>
        <dbReference type="ARBA" id="ARBA00022792"/>
    </source>
</evidence>
<evidence type="ECO:0000256" key="7">
    <source>
        <dbReference type="ARBA" id="ARBA00022989"/>
    </source>
</evidence>
<name>A0AAV9V232_9PEZI</name>
<evidence type="ECO:0000256" key="4">
    <source>
        <dbReference type="ARBA" id="ARBA00022692"/>
    </source>
</evidence>
<keyword evidence="3 11" id="KW-0813">Transport</keyword>
<dbReference type="PANTHER" id="PTHR45624:SF10">
    <property type="entry name" value="SLC (SOLUTE CARRIER) HOMOLOG"/>
    <property type="match status" value="1"/>
</dbReference>
<comment type="subcellular location">
    <subcellularLocation>
        <location evidence="1">Mitochondrion membrane</location>
        <topology evidence="1">Multi-pass membrane protein</topology>
    </subcellularLocation>
</comment>
<comment type="caution">
    <text evidence="12">The sequence shown here is derived from an EMBL/GenBank/DDBJ whole genome shotgun (WGS) entry which is preliminary data.</text>
</comment>
<gene>
    <name evidence="12" type="ORF">TWF696_004812</name>
</gene>
<feature type="repeat" description="Solcar" evidence="10">
    <location>
        <begin position="1"/>
        <end position="76"/>
    </location>
</feature>
<keyword evidence="8" id="KW-0496">Mitochondrion</keyword>
<keyword evidence="9 10" id="KW-0472">Membrane</keyword>
<organism evidence="12 13">
    <name type="scientific">Orbilia brochopaga</name>
    <dbReference type="NCBI Taxonomy" id="3140254"/>
    <lineage>
        <taxon>Eukaryota</taxon>
        <taxon>Fungi</taxon>
        <taxon>Dikarya</taxon>
        <taxon>Ascomycota</taxon>
        <taxon>Pezizomycotina</taxon>
        <taxon>Orbiliomycetes</taxon>
        <taxon>Orbiliales</taxon>
        <taxon>Orbiliaceae</taxon>
        <taxon>Orbilia</taxon>
    </lineage>
</organism>
<sequence>MADFVASSIAGAAAIVLGNPIDVIKVRLQSGSSNIPSQTAAFETWISMFRGAAAPVVTNGALNALLFVSYNRSLEFLENNYNQPILKPTLLNVWLAGAFSGLVTFVISTPTEIVKCRAQVYNEPNITSWKVAKDTWKSNGIRGLYHGGVVTSLRDSLGYGWYFWAYEASKNALGLESETAKTLIAGGIAGCVTWATIYPLDVIKTRVQTQRLMQLPSHMDPPATMSALDHARDIYRREGLRGYFSGFWWCMGRAFFVNAVQWALYEYIMRLLSPARSSATSRGLETHEQKYNL</sequence>
<dbReference type="Pfam" id="PF00153">
    <property type="entry name" value="Mito_carr"/>
    <property type="match status" value="3"/>
</dbReference>
<evidence type="ECO:0000313" key="12">
    <source>
        <dbReference type="EMBL" id="KAK6352809.1"/>
    </source>
</evidence>
<reference evidence="12 13" key="1">
    <citation type="submission" date="2019-10" db="EMBL/GenBank/DDBJ databases">
        <authorList>
            <person name="Palmer J.M."/>
        </authorList>
    </citation>
    <scope>NUCLEOTIDE SEQUENCE [LARGE SCALE GENOMIC DNA]</scope>
    <source>
        <strain evidence="12 13">TWF696</strain>
    </source>
</reference>
<dbReference type="InterPro" id="IPR050567">
    <property type="entry name" value="Mitochondrial_Carrier"/>
</dbReference>
<evidence type="ECO:0000313" key="13">
    <source>
        <dbReference type="Proteomes" id="UP001375240"/>
    </source>
</evidence>
<evidence type="ECO:0000256" key="11">
    <source>
        <dbReference type="RuleBase" id="RU000488"/>
    </source>
</evidence>
<keyword evidence="7" id="KW-1133">Transmembrane helix</keyword>
<dbReference type="Gene3D" id="1.50.40.10">
    <property type="entry name" value="Mitochondrial carrier domain"/>
    <property type="match status" value="1"/>
</dbReference>
<accession>A0AAV9V232</accession>